<dbReference type="Pfam" id="PF01753">
    <property type="entry name" value="zf-MYND"/>
    <property type="match status" value="1"/>
</dbReference>
<evidence type="ECO:0000256" key="2">
    <source>
        <dbReference type="ARBA" id="ARBA00022771"/>
    </source>
</evidence>
<dbReference type="Proteomes" id="UP001075354">
    <property type="component" value="Chromosome 16"/>
</dbReference>
<keyword evidence="2 4" id="KW-0863">Zinc-finger</keyword>
<accession>A0AAV7X3E5</accession>
<keyword evidence="7" id="KW-1185">Reference proteome</keyword>
<evidence type="ECO:0000313" key="7">
    <source>
        <dbReference type="Proteomes" id="UP001075354"/>
    </source>
</evidence>
<organism evidence="6 7">
    <name type="scientific">Megalurothrips usitatus</name>
    <name type="common">bean blossom thrips</name>
    <dbReference type="NCBI Taxonomy" id="439358"/>
    <lineage>
        <taxon>Eukaryota</taxon>
        <taxon>Metazoa</taxon>
        <taxon>Ecdysozoa</taxon>
        <taxon>Arthropoda</taxon>
        <taxon>Hexapoda</taxon>
        <taxon>Insecta</taxon>
        <taxon>Pterygota</taxon>
        <taxon>Neoptera</taxon>
        <taxon>Paraneoptera</taxon>
        <taxon>Thysanoptera</taxon>
        <taxon>Terebrantia</taxon>
        <taxon>Thripoidea</taxon>
        <taxon>Thripidae</taxon>
        <taxon>Megalurothrips</taxon>
    </lineage>
</organism>
<dbReference type="InterPro" id="IPR002893">
    <property type="entry name" value="Znf_MYND"/>
</dbReference>
<dbReference type="GO" id="GO:0036159">
    <property type="term" value="P:inner dynein arm assembly"/>
    <property type="evidence" value="ECO:0007669"/>
    <property type="project" value="TreeGrafter"/>
</dbReference>
<dbReference type="InterPro" id="IPR052298">
    <property type="entry name" value="ZMYND10"/>
</dbReference>
<gene>
    <name evidence="6" type="ORF">ONE63_004602</name>
</gene>
<evidence type="ECO:0000256" key="1">
    <source>
        <dbReference type="ARBA" id="ARBA00022723"/>
    </source>
</evidence>
<evidence type="ECO:0000256" key="4">
    <source>
        <dbReference type="PROSITE-ProRule" id="PRU00134"/>
    </source>
</evidence>
<dbReference type="EMBL" id="JAPTSV010000016">
    <property type="protein sequence ID" value="KAJ1519303.1"/>
    <property type="molecule type" value="Genomic_DNA"/>
</dbReference>
<name>A0AAV7X3E5_9NEOP</name>
<dbReference type="PANTHER" id="PTHR13244:SF7">
    <property type="entry name" value="ZINC FINGER MYND DOMAIN-CONTAINING PROTEIN 10"/>
    <property type="match status" value="1"/>
</dbReference>
<dbReference type="Gene3D" id="6.10.140.2220">
    <property type="match status" value="1"/>
</dbReference>
<dbReference type="PANTHER" id="PTHR13244">
    <property type="entry name" value="ZINC FINGER MYND DOMAIN CONTAINING PROTEIN 10"/>
    <property type="match status" value="1"/>
</dbReference>
<dbReference type="GO" id="GO:0036158">
    <property type="term" value="P:outer dynein arm assembly"/>
    <property type="evidence" value="ECO:0007669"/>
    <property type="project" value="TreeGrafter"/>
</dbReference>
<comment type="caution">
    <text evidence="6">The sequence shown here is derived from an EMBL/GenBank/DDBJ whole genome shotgun (WGS) entry which is preliminary data.</text>
</comment>
<dbReference type="AlphaFoldDB" id="A0AAV7X3E5"/>
<dbReference type="PROSITE" id="PS50865">
    <property type="entry name" value="ZF_MYND_2"/>
    <property type="match status" value="1"/>
</dbReference>
<sequence>MEDQSFEVLNAGEIEQYILSLRPSKIDELGTESWLQGHEYLQKLSQQAVLEASEHREEVVKEFMSIHAKVSVLVHEAICISVWREKVLPELLSIEEEFKDTFLLYTVLFHEATAVGLLETVLFHCDSCEALGDTAVDLLDYCMAMLFQVAAGYRDPCDPTLVSSQDGVREQESTICFNIGIRCISILQYLIESMESLPFAVTSRMYMHHDVPLLLVHLLEARPWERQNPKMPTQKLKFTDGRWLEVSGEDAIKLTRSEGQVWLALRQLLLRDSCARMYDFSEFRRSQLQKALRYMTDPLLDQISPLIDLKQFLCHLQISSGPSSSKKPLLLEVIPEIRQNLLDMGSRKWRKIARKQSATFFHKDPATIQRMAQSLSSAYNLDVIERLGGDSPKCAGCGDTAAKRCSRCKTEWYCGRECQVKCWGSHKQVCNTVVENLEPDCKER</sequence>
<dbReference type="GO" id="GO:0008270">
    <property type="term" value="F:zinc ion binding"/>
    <property type="evidence" value="ECO:0007669"/>
    <property type="project" value="UniProtKB-KW"/>
</dbReference>
<reference evidence="6" key="1">
    <citation type="submission" date="2022-12" db="EMBL/GenBank/DDBJ databases">
        <title>Chromosome-level genome assembly of the bean flower thrips Megalurothrips usitatus.</title>
        <authorList>
            <person name="Ma L."/>
            <person name="Liu Q."/>
            <person name="Li H."/>
            <person name="Cai W."/>
        </authorList>
    </citation>
    <scope>NUCLEOTIDE SEQUENCE</scope>
    <source>
        <strain evidence="6">Cailab_2022a</strain>
    </source>
</reference>
<dbReference type="SUPFAM" id="SSF144232">
    <property type="entry name" value="HIT/MYND zinc finger-like"/>
    <property type="match status" value="1"/>
</dbReference>
<protein>
    <recommendedName>
        <fullName evidence="5">MYND-type domain-containing protein</fullName>
    </recommendedName>
</protein>
<proteinExistence type="predicted"/>
<keyword evidence="3" id="KW-0862">Zinc</keyword>
<keyword evidence="1" id="KW-0479">Metal-binding</keyword>
<evidence type="ECO:0000256" key="3">
    <source>
        <dbReference type="ARBA" id="ARBA00022833"/>
    </source>
</evidence>
<dbReference type="GO" id="GO:0044458">
    <property type="term" value="P:motile cilium assembly"/>
    <property type="evidence" value="ECO:0007669"/>
    <property type="project" value="TreeGrafter"/>
</dbReference>
<dbReference type="GO" id="GO:0005737">
    <property type="term" value="C:cytoplasm"/>
    <property type="evidence" value="ECO:0007669"/>
    <property type="project" value="TreeGrafter"/>
</dbReference>
<dbReference type="GO" id="GO:0034451">
    <property type="term" value="C:centriolar satellite"/>
    <property type="evidence" value="ECO:0007669"/>
    <property type="project" value="TreeGrafter"/>
</dbReference>
<dbReference type="PROSITE" id="PS01360">
    <property type="entry name" value="ZF_MYND_1"/>
    <property type="match status" value="1"/>
</dbReference>
<evidence type="ECO:0000313" key="6">
    <source>
        <dbReference type="EMBL" id="KAJ1519303.1"/>
    </source>
</evidence>
<feature type="domain" description="MYND-type" evidence="5">
    <location>
        <begin position="394"/>
        <end position="430"/>
    </location>
</feature>
<evidence type="ECO:0000259" key="5">
    <source>
        <dbReference type="PROSITE" id="PS50865"/>
    </source>
</evidence>